<proteinExistence type="predicted"/>
<evidence type="ECO:0000313" key="1">
    <source>
        <dbReference type="EMBL" id="CAC5339717.1"/>
    </source>
</evidence>
<reference evidence="1" key="1">
    <citation type="submission" date="2020-05" db="EMBL/GenBank/DDBJ databases">
        <authorList>
            <consortium name="Genoscope - CEA"/>
            <person name="William W."/>
        </authorList>
    </citation>
    <scope>NUCLEOTIDE SEQUENCE [LARGE SCALE GENOMIC DNA]</scope>
    <source>
        <strain evidence="1">PCC 7821</strain>
    </source>
</reference>
<organism evidence="1 2">
    <name type="scientific">Planktothrix rubescens CCAP 1459/22</name>
    <dbReference type="NCBI Taxonomy" id="329571"/>
    <lineage>
        <taxon>Bacteria</taxon>
        <taxon>Bacillati</taxon>
        <taxon>Cyanobacteriota</taxon>
        <taxon>Cyanophyceae</taxon>
        <taxon>Oscillatoriophycideae</taxon>
        <taxon>Oscillatoriales</taxon>
        <taxon>Microcoleaceae</taxon>
        <taxon>Planktothrix</taxon>
    </lineage>
</organism>
<dbReference type="Proteomes" id="UP000196521">
    <property type="component" value="Unassembled WGS sequence"/>
</dbReference>
<sequence length="119" mass="13469">MNNQQCPSCGSIKFQCVDAPPPHTQKLICSGCDRFIKWLPSPKNIERHRDLKIRLESLKGKVGGWESIFVNDLIKNLRIAERDGKTFKLSPRQLETLEKIEGKSLTVNPQNLDIKGGAR</sequence>
<gene>
    <name evidence="1" type="ORF">PLAN_MP20031</name>
</gene>
<keyword evidence="2" id="KW-1185">Reference proteome</keyword>
<name>A0A6J7ZEA8_PLARU</name>
<dbReference type="RefSeq" id="WP_026798313.1">
    <property type="nucleotide sequence ID" value="NZ_CZCZ02000001.1"/>
</dbReference>
<accession>A0A6J7ZEA8</accession>
<dbReference type="AlphaFoldDB" id="A0A6J7ZEA8"/>
<evidence type="ECO:0000313" key="2">
    <source>
        <dbReference type="Proteomes" id="UP000196521"/>
    </source>
</evidence>
<dbReference type="EMBL" id="CZCZ02000001">
    <property type="protein sequence ID" value="CAC5339717.1"/>
    <property type="molecule type" value="Genomic_DNA"/>
</dbReference>
<protein>
    <submittedName>
        <fullName evidence="1">Uncharacterized protein</fullName>
    </submittedName>
</protein>
<comment type="caution">
    <text evidence="1">The sequence shown here is derived from an EMBL/GenBank/DDBJ whole genome shotgun (WGS) entry which is preliminary data.</text>
</comment>